<dbReference type="FunFam" id="3.40.50.300:FF:000016">
    <property type="entry name" value="Oligopeptide ABC transporter ATP-binding component"/>
    <property type="match status" value="2"/>
</dbReference>
<evidence type="ECO:0000256" key="4">
    <source>
        <dbReference type="ARBA" id="ARBA00022840"/>
    </source>
</evidence>
<evidence type="ECO:0000256" key="3">
    <source>
        <dbReference type="ARBA" id="ARBA00022741"/>
    </source>
</evidence>
<dbReference type="GO" id="GO:0015833">
    <property type="term" value="P:peptide transport"/>
    <property type="evidence" value="ECO:0007669"/>
    <property type="project" value="InterPro"/>
</dbReference>
<name>A0A917R2R7_9ACTN</name>
<dbReference type="EMBL" id="BMPQ01000014">
    <property type="protein sequence ID" value="GGK84615.1"/>
    <property type="molecule type" value="Genomic_DNA"/>
</dbReference>
<dbReference type="PROSITE" id="PS00211">
    <property type="entry name" value="ABC_TRANSPORTER_1"/>
    <property type="match status" value="2"/>
</dbReference>
<dbReference type="NCBIfam" id="NF007739">
    <property type="entry name" value="PRK10419.1"/>
    <property type="match status" value="2"/>
</dbReference>
<organism evidence="6 7">
    <name type="scientific">Streptomyces flaveus</name>
    <dbReference type="NCBI Taxonomy" id="66370"/>
    <lineage>
        <taxon>Bacteria</taxon>
        <taxon>Bacillati</taxon>
        <taxon>Actinomycetota</taxon>
        <taxon>Actinomycetes</taxon>
        <taxon>Kitasatosporales</taxon>
        <taxon>Streptomycetaceae</taxon>
        <taxon>Streptomyces</taxon>
        <taxon>Streptomyces aurantiacus group</taxon>
    </lineage>
</organism>
<evidence type="ECO:0000256" key="2">
    <source>
        <dbReference type="ARBA" id="ARBA00022448"/>
    </source>
</evidence>
<dbReference type="Pfam" id="PF00005">
    <property type="entry name" value="ABC_tran"/>
    <property type="match status" value="2"/>
</dbReference>
<dbReference type="PROSITE" id="PS50893">
    <property type="entry name" value="ABC_TRANSPORTER_2"/>
    <property type="match status" value="2"/>
</dbReference>
<dbReference type="InterPro" id="IPR017871">
    <property type="entry name" value="ABC_transporter-like_CS"/>
</dbReference>
<dbReference type="RefSeq" id="WP_189324270.1">
    <property type="nucleotide sequence ID" value="NZ_BMPQ01000014.1"/>
</dbReference>
<dbReference type="InterPro" id="IPR013563">
    <property type="entry name" value="Oligopep_ABC_C"/>
</dbReference>
<protein>
    <submittedName>
        <fullName evidence="6">ABC transporter ATP-binding protein</fullName>
    </submittedName>
</protein>
<sequence length="673" mass="71650">MTSSTPTTSPTPTASPSQDALLDVRGLSVDFGTPDGAAVHAVRDVGFTLRRGETLAVVGESGSGKSTTALALTRMLPDTGRITAGSVRLGDTELTGASEEELRAVRGARIGMIFQDPMTSLNPVLSIRTHLDEVLRAHGHGDRAARRARAEELLALVGIPDPRRRLDDHPHQFSGGQRQRVLIAMALANEPEVLVADEPTTALDATVQEQILGLLTRLNEETGTALVLITHNMGVVARTCARLLVMYGGTVVEDGPTAEVLTRPRHPYTAGLLAAVPRLSSPSGTRLAGIPGSPPDLSLPLTGCAFAARCASADERCGSEAPVLESPLLESPELESPLLEATSQAGHHVACWHPDTAASTVTSAAPPVRSRYRNPAELARREAELEVRLEVEGEPGDQLPADDAPLLETSALRKEFRGRGRVGRRNRLVAVDDVSLRLHQGETLGLVGESGSGKSTLARLLAHAHQADGGTIRLRGQDVTRPSRTALRTLRRQVQMVFQDPYASLNPRMTVGDIVGEPLLVHGLHPDRAAREARVAELLELVGLDPAAVDRLPRAFSGGQRQRIGIARALAPEPSLLICDEPVSALDVSVQAQIVNLLSDLQRDLGLALLFIAHDLAVVRQVSHRIAVMHRGRIVESGPVDEVCESPRHPYTQKLLSAVPDPVPASALGVPAA</sequence>
<dbReference type="InterPro" id="IPR003439">
    <property type="entry name" value="ABC_transporter-like_ATP-bd"/>
</dbReference>
<gene>
    <name evidence="6" type="primary">oppD</name>
    <name evidence="6" type="ORF">GCM10010094_52240</name>
</gene>
<dbReference type="Gene3D" id="3.40.50.300">
    <property type="entry name" value="P-loop containing nucleotide triphosphate hydrolases"/>
    <property type="match status" value="2"/>
</dbReference>
<dbReference type="GO" id="GO:0016887">
    <property type="term" value="F:ATP hydrolysis activity"/>
    <property type="evidence" value="ECO:0007669"/>
    <property type="project" value="InterPro"/>
</dbReference>
<feature type="domain" description="ABC transporter" evidence="5">
    <location>
        <begin position="407"/>
        <end position="656"/>
    </location>
</feature>
<keyword evidence="2" id="KW-0813">Transport</keyword>
<reference evidence="6" key="1">
    <citation type="journal article" date="2014" name="Int. J. Syst. Evol. Microbiol.">
        <title>Complete genome sequence of Corynebacterium casei LMG S-19264T (=DSM 44701T), isolated from a smear-ripened cheese.</title>
        <authorList>
            <consortium name="US DOE Joint Genome Institute (JGI-PGF)"/>
            <person name="Walter F."/>
            <person name="Albersmeier A."/>
            <person name="Kalinowski J."/>
            <person name="Ruckert C."/>
        </authorList>
    </citation>
    <scope>NUCLEOTIDE SEQUENCE</scope>
    <source>
        <strain evidence="6">JCM 3035</strain>
    </source>
</reference>
<evidence type="ECO:0000313" key="7">
    <source>
        <dbReference type="Proteomes" id="UP000637788"/>
    </source>
</evidence>
<comment type="caution">
    <text evidence="6">The sequence shown here is derived from an EMBL/GenBank/DDBJ whole genome shotgun (WGS) entry which is preliminary data.</text>
</comment>
<keyword evidence="4 6" id="KW-0067">ATP-binding</keyword>
<dbReference type="InterPro" id="IPR050319">
    <property type="entry name" value="ABC_transp_ATP-bind"/>
</dbReference>
<proteinExistence type="inferred from homology"/>
<accession>A0A917R2R7</accession>
<dbReference type="PANTHER" id="PTHR43776:SF7">
    <property type="entry name" value="D,D-DIPEPTIDE TRANSPORT ATP-BINDING PROTEIN DDPF-RELATED"/>
    <property type="match status" value="1"/>
</dbReference>
<reference evidence="6" key="2">
    <citation type="submission" date="2020-09" db="EMBL/GenBank/DDBJ databases">
        <authorList>
            <person name="Sun Q."/>
            <person name="Ohkuma M."/>
        </authorList>
    </citation>
    <scope>NUCLEOTIDE SEQUENCE</scope>
    <source>
        <strain evidence="6">JCM 3035</strain>
    </source>
</reference>
<dbReference type="GO" id="GO:0055085">
    <property type="term" value="P:transmembrane transport"/>
    <property type="evidence" value="ECO:0007669"/>
    <property type="project" value="UniProtKB-ARBA"/>
</dbReference>
<keyword evidence="3" id="KW-0547">Nucleotide-binding</keyword>
<dbReference type="SUPFAM" id="SSF52540">
    <property type="entry name" value="P-loop containing nucleoside triphosphate hydrolases"/>
    <property type="match status" value="2"/>
</dbReference>
<dbReference type="CDD" id="cd03257">
    <property type="entry name" value="ABC_NikE_OppD_transporters"/>
    <property type="match status" value="2"/>
</dbReference>
<dbReference type="InterPro" id="IPR027417">
    <property type="entry name" value="P-loop_NTPase"/>
</dbReference>
<dbReference type="Proteomes" id="UP000637788">
    <property type="component" value="Unassembled WGS sequence"/>
</dbReference>
<evidence type="ECO:0000256" key="1">
    <source>
        <dbReference type="ARBA" id="ARBA00005417"/>
    </source>
</evidence>
<evidence type="ECO:0000313" key="6">
    <source>
        <dbReference type="EMBL" id="GGK84615.1"/>
    </source>
</evidence>
<dbReference type="SMART" id="SM00382">
    <property type="entry name" value="AAA"/>
    <property type="match status" value="2"/>
</dbReference>
<dbReference type="InterPro" id="IPR003593">
    <property type="entry name" value="AAA+_ATPase"/>
</dbReference>
<feature type="domain" description="ABC transporter" evidence="5">
    <location>
        <begin position="24"/>
        <end position="273"/>
    </location>
</feature>
<evidence type="ECO:0000259" key="5">
    <source>
        <dbReference type="PROSITE" id="PS50893"/>
    </source>
</evidence>
<dbReference type="PANTHER" id="PTHR43776">
    <property type="entry name" value="TRANSPORT ATP-BINDING PROTEIN"/>
    <property type="match status" value="1"/>
</dbReference>
<dbReference type="Pfam" id="PF08352">
    <property type="entry name" value="oligo_HPY"/>
    <property type="match status" value="2"/>
</dbReference>
<dbReference type="NCBIfam" id="TIGR01727">
    <property type="entry name" value="oligo_HPY"/>
    <property type="match status" value="1"/>
</dbReference>
<keyword evidence="7" id="KW-1185">Reference proteome</keyword>
<dbReference type="AlphaFoldDB" id="A0A917R2R7"/>
<dbReference type="NCBIfam" id="NF008453">
    <property type="entry name" value="PRK11308.1"/>
    <property type="match status" value="2"/>
</dbReference>
<comment type="similarity">
    <text evidence="1">Belongs to the ABC transporter superfamily.</text>
</comment>
<dbReference type="GO" id="GO:0005524">
    <property type="term" value="F:ATP binding"/>
    <property type="evidence" value="ECO:0007669"/>
    <property type="project" value="UniProtKB-KW"/>
</dbReference>